<keyword evidence="5 6" id="KW-0472">Membrane</keyword>
<keyword evidence="3 6" id="KW-0812">Transmembrane</keyword>
<protein>
    <recommendedName>
        <fullName evidence="9">ATP synthase subunit I</fullName>
    </recommendedName>
</protein>
<dbReference type="Proteomes" id="UP000317863">
    <property type="component" value="Unassembled WGS sequence"/>
</dbReference>
<evidence type="ECO:0000256" key="6">
    <source>
        <dbReference type="SAM" id="Phobius"/>
    </source>
</evidence>
<dbReference type="EMBL" id="SGJB01000018">
    <property type="protein sequence ID" value="TQQ83987.1"/>
    <property type="molecule type" value="Genomic_DNA"/>
</dbReference>
<sequence>MDNCLKKQIKSVAKGIAVFDIVVMAVIFAVSKVVSDQRSNPLISELGKFDIASVSGILLGSIVAIFNFYMLTSATENLVNSRTGGSGVQFAGGYFLRFALCAVVLLIGAKVDSVSMLTAALGLLSTQIVLMVQKAAATIFAGKEE</sequence>
<keyword evidence="8" id="KW-1185">Reference proteome</keyword>
<proteinExistence type="predicted"/>
<evidence type="ECO:0000256" key="4">
    <source>
        <dbReference type="ARBA" id="ARBA00022989"/>
    </source>
</evidence>
<dbReference type="RefSeq" id="WP_142536547.1">
    <property type="nucleotide sequence ID" value="NZ_SGJB01000018.1"/>
</dbReference>
<evidence type="ECO:0000313" key="8">
    <source>
        <dbReference type="Proteomes" id="UP000317863"/>
    </source>
</evidence>
<dbReference type="OrthoDB" id="1711023at2"/>
<comment type="subcellular location">
    <subcellularLocation>
        <location evidence="1">Cell membrane</location>
        <topology evidence="1">Multi-pass membrane protein</topology>
    </subcellularLocation>
</comment>
<dbReference type="Pfam" id="PF03899">
    <property type="entry name" value="ATP-synt_I"/>
    <property type="match status" value="1"/>
</dbReference>
<dbReference type="GO" id="GO:0005886">
    <property type="term" value="C:plasma membrane"/>
    <property type="evidence" value="ECO:0007669"/>
    <property type="project" value="UniProtKB-SubCell"/>
</dbReference>
<dbReference type="InterPro" id="IPR005598">
    <property type="entry name" value="ATP_synth_I"/>
</dbReference>
<gene>
    <name evidence="7" type="ORF">EXD82_08805</name>
</gene>
<dbReference type="AlphaFoldDB" id="A0A544QTH3"/>
<feature type="transmembrane region" description="Helical" evidence="6">
    <location>
        <begin position="90"/>
        <end position="108"/>
    </location>
</feature>
<evidence type="ECO:0000256" key="5">
    <source>
        <dbReference type="ARBA" id="ARBA00023136"/>
    </source>
</evidence>
<feature type="transmembrane region" description="Helical" evidence="6">
    <location>
        <begin position="114"/>
        <end position="132"/>
    </location>
</feature>
<evidence type="ECO:0008006" key="9">
    <source>
        <dbReference type="Google" id="ProtNLM"/>
    </source>
</evidence>
<comment type="caution">
    <text evidence="7">The sequence shown here is derived from an EMBL/GenBank/DDBJ whole genome shotgun (WGS) entry which is preliminary data.</text>
</comment>
<accession>A0A544QTH3</accession>
<evidence type="ECO:0000313" key="7">
    <source>
        <dbReference type="EMBL" id="TQQ83987.1"/>
    </source>
</evidence>
<feature type="transmembrane region" description="Helical" evidence="6">
    <location>
        <begin position="12"/>
        <end position="31"/>
    </location>
</feature>
<keyword evidence="2" id="KW-1003">Cell membrane</keyword>
<reference evidence="7 8" key="1">
    <citation type="submission" date="2019-02" db="EMBL/GenBank/DDBJ databases">
        <title>Peptostreptococcaceae bacterium ZHW00191 nov., a new bacterium isolated from the human gut.</title>
        <authorList>
            <person name="Zhou H.-W."/>
            <person name="Chen X.-J."/>
        </authorList>
    </citation>
    <scope>NUCLEOTIDE SEQUENCE [LARGE SCALE GENOMIC DNA]</scope>
    <source>
        <strain evidence="7 8">ZHW00191</strain>
    </source>
</reference>
<organism evidence="7 8">
    <name type="scientific">Peptacetobacter hominis</name>
    <dbReference type="NCBI Taxonomy" id="2743610"/>
    <lineage>
        <taxon>Bacteria</taxon>
        <taxon>Bacillati</taxon>
        <taxon>Bacillota</taxon>
        <taxon>Clostridia</taxon>
        <taxon>Peptostreptococcales</taxon>
        <taxon>Peptostreptococcaceae</taxon>
        <taxon>Peptacetobacter</taxon>
    </lineage>
</organism>
<evidence type="ECO:0000256" key="1">
    <source>
        <dbReference type="ARBA" id="ARBA00004651"/>
    </source>
</evidence>
<evidence type="ECO:0000256" key="3">
    <source>
        <dbReference type="ARBA" id="ARBA00022692"/>
    </source>
</evidence>
<feature type="transmembrane region" description="Helical" evidence="6">
    <location>
        <begin position="51"/>
        <end position="69"/>
    </location>
</feature>
<keyword evidence="4 6" id="KW-1133">Transmembrane helix</keyword>
<name>A0A544QTH3_9FIRM</name>
<evidence type="ECO:0000256" key="2">
    <source>
        <dbReference type="ARBA" id="ARBA00022475"/>
    </source>
</evidence>